<evidence type="ECO:0000259" key="1">
    <source>
        <dbReference type="Pfam" id="PF04471"/>
    </source>
</evidence>
<dbReference type="Pfam" id="PF04471">
    <property type="entry name" value="Mrr_cat"/>
    <property type="match status" value="1"/>
</dbReference>
<evidence type="ECO:0000313" key="3">
    <source>
        <dbReference type="Proteomes" id="UP000321155"/>
    </source>
</evidence>
<dbReference type="EMBL" id="BJZR01000167">
    <property type="protein sequence ID" value="GEO93740.1"/>
    <property type="molecule type" value="Genomic_DNA"/>
</dbReference>
<accession>A0ABQ0X8K9</accession>
<evidence type="ECO:0000313" key="2">
    <source>
        <dbReference type="EMBL" id="GEO93740.1"/>
    </source>
</evidence>
<dbReference type="SUPFAM" id="SSF52980">
    <property type="entry name" value="Restriction endonuclease-like"/>
    <property type="match status" value="1"/>
</dbReference>
<dbReference type="Proteomes" id="UP000321155">
    <property type="component" value="Unassembled WGS sequence"/>
</dbReference>
<keyword evidence="3" id="KW-1185">Reference proteome</keyword>
<name>A0ABQ0X8K9_9MICC</name>
<gene>
    <name evidence="2" type="ORF">KFL01_30460</name>
</gene>
<feature type="domain" description="Restriction endonuclease type IV Mrr" evidence="1">
    <location>
        <begin position="20"/>
        <end position="122"/>
    </location>
</feature>
<sequence>MWHGGFMTQPLDSAEYERLVENLVGQLALRAGVRSERIVRDVHVPGRSTTNQIDVLWDFMDAQGQPHRVVFEARSYRKRVDQGKLHAFRSVVDDIQDAARPVTGVMVTTIGYQRGAKAIASTYGLVVLELRAPTDADFRNRLGKIVVTVGVQTPIIDDVMFEAVEVDEESFPAGLEELGALAIRVTEDDPDPESLEHVLCHGELGELGNPRPVHHVRRDFNPPAALFVRGRKAALVQAVTAQVGDVQAPPVTVTIGGAETIAWLLRDSLGEARAWIADDRQIWTTNS</sequence>
<dbReference type="InterPro" id="IPR007560">
    <property type="entry name" value="Restrct_endonuc_IV_Mrr"/>
</dbReference>
<proteinExistence type="predicted"/>
<comment type="caution">
    <text evidence="2">The sequence shown here is derived from an EMBL/GenBank/DDBJ whole genome shotgun (WGS) entry which is preliminary data.</text>
</comment>
<protein>
    <recommendedName>
        <fullName evidence="1">Restriction endonuclease type IV Mrr domain-containing protein</fullName>
    </recommendedName>
</protein>
<reference evidence="2 3" key="1">
    <citation type="submission" date="2019-07" db="EMBL/GenBank/DDBJ databases">
        <title>Whole genome shotgun sequence of Kocuria flava NBRC 107626.</title>
        <authorList>
            <person name="Hosoyama A."/>
            <person name="Uohara A."/>
            <person name="Ohji S."/>
            <person name="Ichikawa N."/>
        </authorList>
    </citation>
    <scope>NUCLEOTIDE SEQUENCE [LARGE SCALE GENOMIC DNA]</scope>
    <source>
        <strain evidence="2 3">NBRC 107626</strain>
    </source>
</reference>
<organism evidence="2 3">
    <name type="scientific">Kocuria flava</name>
    <dbReference type="NCBI Taxonomy" id="446860"/>
    <lineage>
        <taxon>Bacteria</taxon>
        <taxon>Bacillati</taxon>
        <taxon>Actinomycetota</taxon>
        <taxon>Actinomycetes</taxon>
        <taxon>Micrococcales</taxon>
        <taxon>Micrococcaceae</taxon>
        <taxon>Kocuria</taxon>
    </lineage>
</organism>
<dbReference type="InterPro" id="IPR011335">
    <property type="entry name" value="Restrct_endonuc-II-like"/>
</dbReference>